<protein>
    <submittedName>
        <fullName evidence="1">Uncharacterized protein</fullName>
    </submittedName>
</protein>
<feature type="non-terminal residue" evidence="1">
    <location>
        <position position="1"/>
    </location>
</feature>
<gene>
    <name evidence="1" type="ORF">ANCDUO_18226</name>
</gene>
<dbReference type="OrthoDB" id="5848266at2759"/>
<dbReference type="EMBL" id="KN745811">
    <property type="protein sequence ID" value="KIH51683.1"/>
    <property type="molecule type" value="Genomic_DNA"/>
</dbReference>
<accession>A0A0C2C5X3</accession>
<evidence type="ECO:0000313" key="1">
    <source>
        <dbReference type="EMBL" id="KIH51683.1"/>
    </source>
</evidence>
<dbReference type="AlphaFoldDB" id="A0A0C2C5X3"/>
<reference evidence="1 2" key="1">
    <citation type="submission" date="2013-12" db="EMBL/GenBank/DDBJ databases">
        <title>Draft genome of the parsitic nematode Ancylostoma duodenale.</title>
        <authorList>
            <person name="Mitreva M."/>
        </authorList>
    </citation>
    <scope>NUCLEOTIDE SEQUENCE [LARGE SCALE GENOMIC DNA]</scope>
    <source>
        <strain evidence="1 2">Zhejiang</strain>
    </source>
</reference>
<name>A0A0C2C5X3_9BILA</name>
<feature type="non-terminal residue" evidence="1">
    <location>
        <position position="133"/>
    </location>
</feature>
<keyword evidence="2" id="KW-1185">Reference proteome</keyword>
<sequence length="133" mass="14768">LVAITTTSCSVRASSEHSCDPAVVDIIDQFAASLRTNKSFVSLVINNSSCIESALDRLNISSVHGKIRLVSKQNLEDIYDNLTLPLLSSGFINATRDQQIVFNSPFYLTNYSTSCRSEVPFGEIFIFRIHPHQ</sequence>
<proteinExistence type="predicted"/>
<dbReference type="Proteomes" id="UP000054047">
    <property type="component" value="Unassembled WGS sequence"/>
</dbReference>
<evidence type="ECO:0000313" key="2">
    <source>
        <dbReference type="Proteomes" id="UP000054047"/>
    </source>
</evidence>
<organism evidence="1 2">
    <name type="scientific">Ancylostoma duodenale</name>
    <dbReference type="NCBI Taxonomy" id="51022"/>
    <lineage>
        <taxon>Eukaryota</taxon>
        <taxon>Metazoa</taxon>
        <taxon>Ecdysozoa</taxon>
        <taxon>Nematoda</taxon>
        <taxon>Chromadorea</taxon>
        <taxon>Rhabditida</taxon>
        <taxon>Rhabditina</taxon>
        <taxon>Rhabditomorpha</taxon>
        <taxon>Strongyloidea</taxon>
        <taxon>Ancylostomatidae</taxon>
        <taxon>Ancylostomatinae</taxon>
        <taxon>Ancylostoma</taxon>
    </lineage>
</organism>